<reference evidence="2 3" key="1">
    <citation type="submission" date="2020-03" db="EMBL/GenBank/DDBJ databases">
        <title>Bacterial isolates of synthetic phycosphere.</title>
        <authorList>
            <person name="Fu H."/>
            <person name="Moran M.A."/>
        </authorList>
    </citation>
    <scope>NUCLEOTIDE SEQUENCE [LARGE SCALE GENOMIC DNA]</scope>
    <source>
        <strain evidence="2 3">HF1</strain>
    </source>
</reference>
<feature type="transmembrane region" description="Helical" evidence="1">
    <location>
        <begin position="36"/>
        <end position="55"/>
    </location>
</feature>
<proteinExistence type="predicted"/>
<dbReference type="RefSeq" id="WP_167638805.1">
    <property type="nucleotide sequence ID" value="NZ_JAATOP010000009.1"/>
</dbReference>
<evidence type="ECO:0000313" key="3">
    <source>
        <dbReference type="Proteomes" id="UP000709466"/>
    </source>
</evidence>
<sequence>MSLLLFTIRSLLAALVVYVLVVTLFVNSFSPVSVPHGLSALIISGLLALTGFSLVMGGKTKIMATFSVAYLTVYVGIMLSHASLDPFITYAPVTALAFSIPLVLFGGGQITMPRRGISPV</sequence>
<keyword evidence="1" id="KW-0812">Transmembrane</keyword>
<evidence type="ECO:0000313" key="2">
    <source>
        <dbReference type="EMBL" id="NIY73421.1"/>
    </source>
</evidence>
<feature type="transmembrane region" description="Helical" evidence="1">
    <location>
        <begin position="62"/>
        <end position="81"/>
    </location>
</feature>
<organism evidence="2 3">
    <name type="scientific">Marivivens donghaensis</name>
    <dbReference type="NCBI Taxonomy" id="1699413"/>
    <lineage>
        <taxon>Bacteria</taxon>
        <taxon>Pseudomonadati</taxon>
        <taxon>Pseudomonadota</taxon>
        <taxon>Alphaproteobacteria</taxon>
        <taxon>Rhodobacterales</taxon>
        <taxon>Paracoccaceae</taxon>
        <taxon>Marivivens group</taxon>
        <taxon>Marivivens</taxon>
    </lineage>
</organism>
<keyword evidence="3" id="KW-1185">Reference proteome</keyword>
<evidence type="ECO:0000256" key="1">
    <source>
        <dbReference type="SAM" id="Phobius"/>
    </source>
</evidence>
<comment type="caution">
    <text evidence="2">The sequence shown here is derived from an EMBL/GenBank/DDBJ whole genome shotgun (WGS) entry which is preliminary data.</text>
</comment>
<feature type="transmembrane region" description="Helical" evidence="1">
    <location>
        <begin position="12"/>
        <end position="30"/>
    </location>
</feature>
<dbReference type="Proteomes" id="UP000709466">
    <property type="component" value="Unassembled WGS sequence"/>
</dbReference>
<name>A0ABX0VZP6_9RHOB</name>
<accession>A0ABX0VZP6</accession>
<feature type="transmembrane region" description="Helical" evidence="1">
    <location>
        <begin position="87"/>
        <end position="105"/>
    </location>
</feature>
<dbReference type="EMBL" id="JAATOP010000009">
    <property type="protein sequence ID" value="NIY73421.1"/>
    <property type="molecule type" value="Genomic_DNA"/>
</dbReference>
<gene>
    <name evidence="2" type="ORF">HCZ30_13385</name>
</gene>
<protein>
    <submittedName>
        <fullName evidence="2">Uncharacterized protein</fullName>
    </submittedName>
</protein>
<keyword evidence="1" id="KW-0472">Membrane</keyword>
<keyword evidence="1" id="KW-1133">Transmembrane helix</keyword>